<dbReference type="EMBL" id="MFMT01000024">
    <property type="protein sequence ID" value="OGG88263.1"/>
    <property type="molecule type" value="Genomic_DNA"/>
</dbReference>
<name>A0A1F6FQY1_9BACT</name>
<accession>A0A1F6FQY1</accession>
<organism evidence="1 2">
    <name type="scientific">Candidatus Kaiserbacteria bacterium RIFOXYD1_FULL_42_15</name>
    <dbReference type="NCBI Taxonomy" id="1798532"/>
    <lineage>
        <taxon>Bacteria</taxon>
        <taxon>Candidatus Kaiseribacteriota</taxon>
    </lineage>
</organism>
<proteinExistence type="predicted"/>
<reference evidence="1 2" key="1">
    <citation type="journal article" date="2016" name="Nat. Commun.">
        <title>Thousands of microbial genomes shed light on interconnected biogeochemical processes in an aquifer system.</title>
        <authorList>
            <person name="Anantharaman K."/>
            <person name="Brown C.T."/>
            <person name="Hug L.A."/>
            <person name="Sharon I."/>
            <person name="Castelle C.J."/>
            <person name="Probst A.J."/>
            <person name="Thomas B.C."/>
            <person name="Singh A."/>
            <person name="Wilkins M.J."/>
            <person name="Karaoz U."/>
            <person name="Brodie E.L."/>
            <person name="Williams K.H."/>
            <person name="Hubbard S.S."/>
            <person name="Banfield J.F."/>
        </authorList>
    </citation>
    <scope>NUCLEOTIDE SEQUENCE [LARGE SCALE GENOMIC DNA]</scope>
</reference>
<evidence type="ECO:0000313" key="1">
    <source>
        <dbReference type="EMBL" id="OGG88263.1"/>
    </source>
</evidence>
<gene>
    <name evidence="1" type="ORF">A2592_00100</name>
</gene>
<comment type="caution">
    <text evidence="1">The sequence shown here is derived from an EMBL/GenBank/DDBJ whole genome shotgun (WGS) entry which is preliminary data.</text>
</comment>
<sequence>MAQMRTAVARGLEEAMETMQKAGLSSDVAIQFLTDTNRIDAITNAAAHGNIIIIDAGQVKDVATTAALLNSIKK</sequence>
<evidence type="ECO:0000313" key="2">
    <source>
        <dbReference type="Proteomes" id="UP000179230"/>
    </source>
</evidence>
<protein>
    <submittedName>
        <fullName evidence="1">Uncharacterized protein</fullName>
    </submittedName>
</protein>
<dbReference type="Proteomes" id="UP000179230">
    <property type="component" value="Unassembled WGS sequence"/>
</dbReference>
<dbReference type="AlphaFoldDB" id="A0A1F6FQY1"/>